<evidence type="ECO:0000256" key="9">
    <source>
        <dbReference type="PIRSR" id="PIRSR004682-4"/>
    </source>
</evidence>
<keyword evidence="4 9" id="KW-0479">Metal-binding</keyword>
<keyword evidence="11" id="KW-1185">Reference proteome</keyword>
<dbReference type="NCBIfam" id="TIGR01662">
    <property type="entry name" value="HAD-SF-IIIA"/>
    <property type="match status" value="1"/>
</dbReference>
<reference evidence="10" key="1">
    <citation type="submission" date="2021-01" db="EMBL/GenBank/DDBJ databases">
        <title>Whole genome shotgun sequence of Sinosporangium siamense NBRC 109515.</title>
        <authorList>
            <person name="Komaki H."/>
            <person name="Tamura T."/>
        </authorList>
    </citation>
    <scope>NUCLEOTIDE SEQUENCE</scope>
    <source>
        <strain evidence="10">NBRC 109515</strain>
    </source>
</reference>
<dbReference type="PIRSF" id="PIRSF004682">
    <property type="entry name" value="GmhB"/>
    <property type="match status" value="1"/>
</dbReference>
<dbReference type="InterPro" id="IPR036412">
    <property type="entry name" value="HAD-like_sf"/>
</dbReference>
<dbReference type="Proteomes" id="UP000606172">
    <property type="component" value="Unassembled WGS sequence"/>
</dbReference>
<proteinExistence type="inferred from homology"/>
<dbReference type="Gene3D" id="3.40.50.1000">
    <property type="entry name" value="HAD superfamily/HAD-like"/>
    <property type="match status" value="1"/>
</dbReference>
<dbReference type="GO" id="GO:0046872">
    <property type="term" value="F:metal ion binding"/>
    <property type="evidence" value="ECO:0007669"/>
    <property type="project" value="UniProtKB-KW"/>
</dbReference>
<dbReference type="SUPFAM" id="SSF56784">
    <property type="entry name" value="HAD-like"/>
    <property type="match status" value="1"/>
</dbReference>
<dbReference type="Pfam" id="PF13242">
    <property type="entry name" value="Hydrolase_like"/>
    <property type="match status" value="1"/>
</dbReference>
<dbReference type="NCBIfam" id="TIGR01509">
    <property type="entry name" value="HAD-SF-IA-v3"/>
    <property type="match status" value="1"/>
</dbReference>
<dbReference type="GO" id="GO:0005975">
    <property type="term" value="P:carbohydrate metabolic process"/>
    <property type="evidence" value="ECO:0007669"/>
    <property type="project" value="InterPro"/>
</dbReference>
<name>A0A919RIN0_9ACTN</name>
<dbReference type="InterPro" id="IPR004446">
    <property type="entry name" value="Heptose_bisP_phosphatase"/>
</dbReference>
<comment type="caution">
    <text evidence="10">The sequence shown here is derived from an EMBL/GenBank/DDBJ whole genome shotgun (WGS) entry which is preliminary data.</text>
</comment>
<dbReference type="InterPro" id="IPR006549">
    <property type="entry name" value="HAD-SF_hydro_IIIA"/>
</dbReference>
<dbReference type="InterPro" id="IPR023214">
    <property type="entry name" value="HAD_sf"/>
</dbReference>
<feature type="binding site" evidence="9">
    <location>
        <position position="57"/>
    </location>
    <ligand>
        <name>Zn(2+)</name>
        <dbReference type="ChEBI" id="CHEBI:29105"/>
    </ligand>
</feature>
<evidence type="ECO:0000256" key="6">
    <source>
        <dbReference type="ARBA" id="ARBA00023277"/>
    </source>
</evidence>
<comment type="similarity">
    <text evidence="2">Belongs to the GmhB family.</text>
</comment>
<evidence type="ECO:0000313" key="10">
    <source>
        <dbReference type="EMBL" id="GII94492.1"/>
    </source>
</evidence>
<dbReference type="NCBIfam" id="TIGR01656">
    <property type="entry name" value="Histidinol-ppas"/>
    <property type="match status" value="1"/>
</dbReference>
<evidence type="ECO:0000256" key="7">
    <source>
        <dbReference type="ARBA" id="ARBA00031828"/>
    </source>
</evidence>
<evidence type="ECO:0000256" key="8">
    <source>
        <dbReference type="PIRSR" id="PIRSR004682-3"/>
    </source>
</evidence>
<comment type="cofactor">
    <cofactor evidence="9">
        <name>Mg(2+)</name>
        <dbReference type="ChEBI" id="CHEBI:18420"/>
    </cofactor>
</comment>
<dbReference type="InterPro" id="IPR006439">
    <property type="entry name" value="HAD-SF_hydro_IA"/>
</dbReference>
<dbReference type="PANTHER" id="PTHR42891:SF1">
    <property type="entry name" value="D-GLYCERO-BETA-D-MANNO-HEPTOSE-1,7-BISPHOSPHATE 7-PHOSPHATASE"/>
    <property type="match status" value="1"/>
</dbReference>
<evidence type="ECO:0000256" key="5">
    <source>
        <dbReference type="ARBA" id="ARBA00022801"/>
    </source>
</evidence>
<sequence>MPHAAAALRLLRQAGIPLGVVTNQSGVARNLFSMTALELVNARVEELLGPFDVWAVCPHRQTDLCLCRKPLPGLVQRAAAALGVRPRHCVVIGDIGRDVEAAAAAGARGILVPTAETLPDEVLAAREVAPDLLSAVGRVLG</sequence>
<dbReference type="InterPro" id="IPR006543">
    <property type="entry name" value="Histidinol-phos"/>
</dbReference>
<feature type="site" description="Stabilizes the phosphoryl group" evidence="8">
    <location>
        <position position="22"/>
    </location>
</feature>
<keyword evidence="9" id="KW-0862">Zinc</keyword>
<accession>A0A919RIN0</accession>
<evidence type="ECO:0000256" key="1">
    <source>
        <dbReference type="ARBA" id="ARBA00004496"/>
    </source>
</evidence>
<protein>
    <recommendedName>
        <fullName evidence="7">D,D-heptose 1,7-bisphosphate phosphatase</fullName>
    </recommendedName>
</protein>
<keyword evidence="9" id="KW-0460">Magnesium</keyword>
<comment type="subcellular location">
    <subcellularLocation>
        <location evidence="1">Cytoplasm</location>
    </subcellularLocation>
</comment>
<feature type="binding site" evidence="9">
    <location>
        <position position="65"/>
    </location>
    <ligand>
        <name>Zn(2+)</name>
        <dbReference type="ChEBI" id="CHEBI:29105"/>
    </ligand>
</feature>
<organism evidence="10 11">
    <name type="scientific">Sinosporangium siamense</name>
    <dbReference type="NCBI Taxonomy" id="1367973"/>
    <lineage>
        <taxon>Bacteria</taxon>
        <taxon>Bacillati</taxon>
        <taxon>Actinomycetota</taxon>
        <taxon>Actinomycetes</taxon>
        <taxon>Streptosporangiales</taxon>
        <taxon>Streptosporangiaceae</taxon>
        <taxon>Sinosporangium</taxon>
    </lineage>
</organism>
<evidence type="ECO:0000256" key="3">
    <source>
        <dbReference type="ARBA" id="ARBA00022490"/>
    </source>
</evidence>
<feature type="binding site" evidence="9">
    <location>
        <position position="94"/>
    </location>
    <ligand>
        <name>Mg(2+)</name>
        <dbReference type="ChEBI" id="CHEBI:18420"/>
    </ligand>
</feature>
<keyword evidence="6" id="KW-0119">Carbohydrate metabolism</keyword>
<keyword evidence="5" id="KW-0378">Hydrolase</keyword>
<comment type="cofactor">
    <cofactor evidence="9">
        <name>Zn(2+)</name>
        <dbReference type="ChEBI" id="CHEBI:29105"/>
    </cofactor>
</comment>
<dbReference type="GO" id="GO:0005737">
    <property type="term" value="C:cytoplasm"/>
    <property type="evidence" value="ECO:0007669"/>
    <property type="project" value="UniProtKB-SubCell"/>
</dbReference>
<dbReference type="PANTHER" id="PTHR42891">
    <property type="entry name" value="D-GLYCERO-BETA-D-MANNO-HEPTOSE-1,7-BISPHOSPHATE 7-PHOSPHATASE"/>
    <property type="match status" value="1"/>
</dbReference>
<evidence type="ECO:0000313" key="11">
    <source>
        <dbReference type="Proteomes" id="UP000606172"/>
    </source>
</evidence>
<dbReference type="EMBL" id="BOOW01000030">
    <property type="protein sequence ID" value="GII94492.1"/>
    <property type="molecule type" value="Genomic_DNA"/>
</dbReference>
<feature type="site" description="Stabilizes the phosphoryl group" evidence="8">
    <location>
        <position position="69"/>
    </location>
</feature>
<gene>
    <name evidence="10" type="ORF">Ssi02_47230</name>
</gene>
<feature type="site" description="Contributes to substrate recognition" evidence="8">
    <location>
        <position position="68"/>
    </location>
</feature>
<keyword evidence="3" id="KW-0963">Cytoplasm</keyword>
<evidence type="ECO:0000256" key="2">
    <source>
        <dbReference type="ARBA" id="ARBA00005628"/>
    </source>
</evidence>
<feature type="binding site" evidence="9">
    <location>
        <position position="59"/>
    </location>
    <ligand>
        <name>Zn(2+)</name>
        <dbReference type="ChEBI" id="CHEBI:29105"/>
    </ligand>
</feature>
<dbReference type="AlphaFoldDB" id="A0A919RIN0"/>
<feature type="binding site" evidence="9">
    <location>
        <position position="67"/>
    </location>
    <ligand>
        <name>Zn(2+)</name>
        <dbReference type="ChEBI" id="CHEBI:29105"/>
    </ligand>
</feature>
<dbReference type="GO" id="GO:0016791">
    <property type="term" value="F:phosphatase activity"/>
    <property type="evidence" value="ECO:0007669"/>
    <property type="project" value="InterPro"/>
</dbReference>
<evidence type="ECO:0000256" key="4">
    <source>
        <dbReference type="ARBA" id="ARBA00022723"/>
    </source>
</evidence>